<dbReference type="SUPFAM" id="SSF52540">
    <property type="entry name" value="P-loop containing nucleoside triphosphate hydrolases"/>
    <property type="match status" value="1"/>
</dbReference>
<keyword evidence="1" id="KW-0547">Nucleotide-binding</keyword>
<dbReference type="Pfam" id="PF00271">
    <property type="entry name" value="Helicase_C"/>
    <property type="match status" value="1"/>
</dbReference>
<evidence type="ECO:0000256" key="5">
    <source>
        <dbReference type="PROSITE-ProRule" id="PRU00723"/>
    </source>
</evidence>
<dbReference type="InterPro" id="IPR011545">
    <property type="entry name" value="DEAD/DEAH_box_helicase_dom"/>
</dbReference>
<keyword evidence="2 9" id="KW-0378">Hydrolase</keyword>
<dbReference type="GO" id="GO:0005524">
    <property type="term" value="F:ATP binding"/>
    <property type="evidence" value="ECO:0007669"/>
    <property type="project" value="UniProtKB-KW"/>
</dbReference>
<keyword evidence="3" id="KW-0347">Helicase</keyword>
<dbReference type="PROSITE" id="PS51194">
    <property type="entry name" value="HELICASE_CTER"/>
    <property type="match status" value="1"/>
</dbReference>
<evidence type="ECO:0000256" key="3">
    <source>
        <dbReference type="ARBA" id="ARBA00022806"/>
    </source>
</evidence>
<dbReference type="OrthoDB" id="66977at2759"/>
<evidence type="ECO:0000313" key="10">
    <source>
        <dbReference type="Proteomes" id="UP000193642"/>
    </source>
</evidence>
<dbReference type="STRING" id="329046.A0A1Y2CU70"/>
<dbReference type="SMART" id="SM00490">
    <property type="entry name" value="HELICc"/>
    <property type="match status" value="1"/>
</dbReference>
<evidence type="ECO:0000256" key="2">
    <source>
        <dbReference type="ARBA" id="ARBA00022801"/>
    </source>
</evidence>
<dbReference type="GO" id="GO:0004386">
    <property type="term" value="F:helicase activity"/>
    <property type="evidence" value="ECO:0007669"/>
    <property type="project" value="UniProtKB-KW"/>
</dbReference>
<protein>
    <submittedName>
        <fullName evidence="9">p-loop containing nucleoside triphosphate hydrolase protein</fullName>
    </submittedName>
</protein>
<dbReference type="InterPro" id="IPR000571">
    <property type="entry name" value="Znf_CCCH"/>
</dbReference>
<accession>A0A1Y2CU70</accession>
<dbReference type="InterPro" id="IPR027417">
    <property type="entry name" value="P-loop_NTPase"/>
</dbReference>
<evidence type="ECO:0000256" key="1">
    <source>
        <dbReference type="ARBA" id="ARBA00022741"/>
    </source>
</evidence>
<keyword evidence="10" id="KW-1185">Reference proteome</keyword>
<evidence type="ECO:0000259" key="8">
    <source>
        <dbReference type="PROSITE" id="PS51194"/>
    </source>
</evidence>
<dbReference type="Gene3D" id="3.40.50.300">
    <property type="entry name" value="P-loop containing nucleotide triphosphate hydrolases"/>
    <property type="match status" value="2"/>
</dbReference>
<dbReference type="PANTHER" id="PTHR18934">
    <property type="entry name" value="ATP-DEPENDENT RNA HELICASE"/>
    <property type="match status" value="1"/>
</dbReference>
<dbReference type="Proteomes" id="UP000193642">
    <property type="component" value="Unassembled WGS sequence"/>
</dbReference>
<evidence type="ECO:0000256" key="4">
    <source>
        <dbReference type="ARBA" id="ARBA00022840"/>
    </source>
</evidence>
<gene>
    <name evidence="9" type="ORF">BCR33DRAFT_847024</name>
</gene>
<evidence type="ECO:0000259" key="7">
    <source>
        <dbReference type="PROSITE" id="PS51192"/>
    </source>
</evidence>
<name>A0A1Y2CU70_9FUNG</name>
<feature type="domain" description="C3H1-type" evidence="6">
    <location>
        <begin position="676"/>
        <end position="701"/>
    </location>
</feature>
<dbReference type="GO" id="GO:0070475">
    <property type="term" value="P:rRNA base methylation"/>
    <property type="evidence" value="ECO:0007669"/>
    <property type="project" value="InterPro"/>
</dbReference>
<dbReference type="GO" id="GO:0070042">
    <property type="term" value="F:rRNA (uridine-N3-)-methyltransferase activity"/>
    <property type="evidence" value="ECO:0007669"/>
    <property type="project" value="InterPro"/>
</dbReference>
<sequence length="945" mass="105670">MMSMLPAERAQREIIDLVTANPVCIIAGATGCGKSSKVPVMLQRHFKAPVLCTQPRRIAAVSLATRVAEELGVALGAEVGYHIGQRNVSHSSSEIVFSTTGILWKDLLANGTSLPYKVICVDECHERSVESDLILSCLKMLCGRDQAVKLVVMSATMDVGKYMRYFGLNGDAVFRIPEYVGAEGGPGLPVTRDVYLDYMPESFEFLRQVDFKVKGLKEIVPVMQKAVVEAVRYIHTEVDRESTTNGSILVFLPTYRMLIDVNEMLLRDGMDVTVHCLHSSVDVQLCMELINKSAHGAKRSVILTSNISESSLTFDNCAYVVDPGLTIQVAWQKNQGYTSDMVWVSKSQANQRRGRTGRTCAGTCYRLVPKKFYDGFHEYEKPQLSLSNLRNETLAHLCSDVPLLRHAKRVFAECLDPPTLQRVDEAFAFLESFGACSIKTGQRSHVTATPVGEFIAELPFGFEASLLILNGARLGVLYESIVLAAIVSNTPHPIVKHVGTNVNDHQQKFGISGESALLLGNLAAVDFYNIAYVKNHRLSMELLSEMPPFWEISEEEAQFAWDHHLVANAVRNVLNQVDIVVGVLHKFRPTFLKDLYVTMFHASGHSLDDDMYTQFGEALNFERVKGHQCTGSPCEAGIYCHFMLHYGSKAERIQFLIDNQSEMTVLHSSQFSSRVQSNVPICRFGNSCKYGSSCRFRHAAPNQDKDIKVAFEWMYGGTSLLPEVQKRYVNNSNVQYFTVDFVRAHPEYSDAQFVVVGDGDFSFSEKLSRSLDKPIIATGLDSLQTLVQVYGEGIRPRLKVMETLYGATVELGVDATQLHARRYTNLFSNLTSAGGVVLVWMFPYTGKETNEVNSALVRDFFKSVRARFHARRGLAVKVLLGLCNDQFSRWDVIMHARDQCFMLMDSYPFDGVGGGWGEYQPRDGEQDKGFKCEHPTVFEFYLART</sequence>
<dbReference type="GO" id="GO:0008270">
    <property type="term" value="F:zinc ion binding"/>
    <property type="evidence" value="ECO:0007669"/>
    <property type="project" value="UniProtKB-KW"/>
</dbReference>
<dbReference type="InterPro" id="IPR001650">
    <property type="entry name" value="Helicase_C-like"/>
</dbReference>
<feature type="domain" description="Helicase C-terminal" evidence="8">
    <location>
        <begin position="226"/>
        <end position="395"/>
    </location>
</feature>
<dbReference type="GO" id="GO:0016787">
    <property type="term" value="F:hydrolase activity"/>
    <property type="evidence" value="ECO:0007669"/>
    <property type="project" value="UniProtKB-KW"/>
</dbReference>
<keyword evidence="4" id="KW-0067">ATP-binding</keyword>
<reference evidence="9 10" key="1">
    <citation type="submission" date="2016-07" db="EMBL/GenBank/DDBJ databases">
        <title>Pervasive Adenine N6-methylation of Active Genes in Fungi.</title>
        <authorList>
            <consortium name="DOE Joint Genome Institute"/>
            <person name="Mondo S.J."/>
            <person name="Dannebaum R.O."/>
            <person name="Kuo R.C."/>
            <person name="Labutti K."/>
            <person name="Haridas S."/>
            <person name="Kuo A."/>
            <person name="Salamov A."/>
            <person name="Ahrendt S.R."/>
            <person name="Lipzen A."/>
            <person name="Sullivan W."/>
            <person name="Andreopoulos W.B."/>
            <person name="Clum A."/>
            <person name="Lindquist E."/>
            <person name="Daum C."/>
            <person name="Ramamoorthy G.K."/>
            <person name="Gryganskyi A."/>
            <person name="Culley D."/>
            <person name="Magnuson J.K."/>
            <person name="James T.Y."/>
            <person name="O'Malley M.A."/>
            <person name="Stajich J.E."/>
            <person name="Spatafora J.W."/>
            <person name="Visel A."/>
            <person name="Grigoriev I.V."/>
        </authorList>
    </citation>
    <scope>NUCLEOTIDE SEQUENCE [LARGE SCALE GENOMIC DNA]</scope>
    <source>
        <strain evidence="9 10">JEL800</strain>
    </source>
</reference>
<dbReference type="PROSITE" id="PS51192">
    <property type="entry name" value="HELICASE_ATP_BIND_1"/>
    <property type="match status" value="1"/>
</dbReference>
<dbReference type="AlphaFoldDB" id="A0A1Y2CU70"/>
<dbReference type="PROSITE" id="PS50103">
    <property type="entry name" value="ZF_C3H1"/>
    <property type="match status" value="1"/>
</dbReference>
<feature type="zinc finger region" description="C3H1-type" evidence="5">
    <location>
        <begin position="676"/>
        <end position="701"/>
    </location>
</feature>
<dbReference type="InterPro" id="IPR014001">
    <property type="entry name" value="Helicase_ATP-bd"/>
</dbReference>
<dbReference type="Gene3D" id="1.20.120.1080">
    <property type="match status" value="1"/>
</dbReference>
<dbReference type="SMART" id="SM00487">
    <property type="entry name" value="DEXDc"/>
    <property type="match status" value="1"/>
</dbReference>
<feature type="domain" description="Helicase ATP-binding" evidence="7">
    <location>
        <begin position="15"/>
        <end position="175"/>
    </location>
</feature>
<dbReference type="EMBL" id="MCGO01000007">
    <property type="protein sequence ID" value="ORY50581.1"/>
    <property type="molecule type" value="Genomic_DNA"/>
</dbReference>
<dbReference type="PANTHER" id="PTHR18934:SF221">
    <property type="entry name" value="ATP-DEPENDENT RNA HELICASE DHX34-RELATED"/>
    <property type="match status" value="1"/>
</dbReference>
<dbReference type="Pfam" id="PF10354">
    <property type="entry name" value="BMT5-like"/>
    <property type="match status" value="1"/>
</dbReference>
<keyword evidence="5" id="KW-0863">Zinc-finger</keyword>
<dbReference type="CDD" id="cd17917">
    <property type="entry name" value="DEXHc_RHA-like"/>
    <property type="match status" value="1"/>
</dbReference>
<keyword evidence="5" id="KW-0479">Metal-binding</keyword>
<dbReference type="InterPro" id="IPR019446">
    <property type="entry name" value="BMT5-like"/>
</dbReference>
<dbReference type="CDD" id="cd18791">
    <property type="entry name" value="SF2_C_RHA"/>
    <property type="match status" value="1"/>
</dbReference>
<dbReference type="Pfam" id="PF00270">
    <property type="entry name" value="DEAD"/>
    <property type="match status" value="1"/>
</dbReference>
<proteinExistence type="predicted"/>
<organism evidence="9 10">
    <name type="scientific">Rhizoclosmatium globosum</name>
    <dbReference type="NCBI Taxonomy" id="329046"/>
    <lineage>
        <taxon>Eukaryota</taxon>
        <taxon>Fungi</taxon>
        <taxon>Fungi incertae sedis</taxon>
        <taxon>Chytridiomycota</taxon>
        <taxon>Chytridiomycota incertae sedis</taxon>
        <taxon>Chytridiomycetes</taxon>
        <taxon>Chytridiales</taxon>
        <taxon>Chytriomycetaceae</taxon>
        <taxon>Rhizoclosmatium</taxon>
    </lineage>
</organism>
<evidence type="ECO:0000259" key="6">
    <source>
        <dbReference type="PROSITE" id="PS50103"/>
    </source>
</evidence>
<evidence type="ECO:0000313" key="9">
    <source>
        <dbReference type="EMBL" id="ORY50581.1"/>
    </source>
</evidence>
<dbReference type="GO" id="GO:0003723">
    <property type="term" value="F:RNA binding"/>
    <property type="evidence" value="ECO:0007669"/>
    <property type="project" value="TreeGrafter"/>
</dbReference>
<keyword evidence="5" id="KW-0862">Zinc</keyword>
<comment type="caution">
    <text evidence="9">The sequence shown here is derived from an EMBL/GenBank/DDBJ whole genome shotgun (WGS) entry which is preliminary data.</text>
</comment>